<comment type="caution">
    <text evidence="12">The sequence shown here is derived from an EMBL/GenBank/DDBJ whole genome shotgun (WGS) entry which is preliminary data.</text>
</comment>
<comment type="similarity">
    <text evidence="8">Belongs to the AP2/ERF transcription factor family. ERF subfamily.</text>
</comment>
<comment type="subcellular location">
    <subcellularLocation>
        <location evidence="1">Nucleus</location>
    </subcellularLocation>
</comment>
<reference evidence="14" key="1">
    <citation type="journal article" date="2017" name="Plant J.">
        <title>The pomegranate (Punica granatum L.) genome and the genomics of punicalagin biosynthesis.</title>
        <authorList>
            <person name="Qin G."/>
            <person name="Xu C."/>
            <person name="Ming R."/>
            <person name="Tang H."/>
            <person name="Guyot R."/>
            <person name="Kramer E.M."/>
            <person name="Hu Y."/>
            <person name="Yi X."/>
            <person name="Qi Y."/>
            <person name="Xu X."/>
            <person name="Gao Z."/>
            <person name="Pan H."/>
            <person name="Jian J."/>
            <person name="Tian Y."/>
            <person name="Yue Z."/>
            <person name="Xu Y."/>
        </authorList>
    </citation>
    <scope>NUCLEOTIDE SEQUENCE [LARGE SCALE GENOMIC DNA]</scope>
    <source>
        <strain evidence="14">cv. Dabenzi</strain>
    </source>
</reference>
<dbReference type="GO" id="GO:0006950">
    <property type="term" value="P:response to stress"/>
    <property type="evidence" value="ECO:0007669"/>
    <property type="project" value="TreeGrafter"/>
</dbReference>
<gene>
    <name evidence="12" type="ORF">CDL15_Pgr026625</name>
    <name evidence="13" type="ORF">CRG98_002388</name>
</gene>
<keyword evidence="5" id="KW-0010">Activator</keyword>
<dbReference type="InterPro" id="IPR016177">
    <property type="entry name" value="DNA-bd_dom_sf"/>
</dbReference>
<evidence type="ECO:0000313" key="13">
    <source>
        <dbReference type="EMBL" id="PKI77178.1"/>
    </source>
</evidence>
<dbReference type="GO" id="GO:0003700">
    <property type="term" value="F:DNA-binding transcription factor activity"/>
    <property type="evidence" value="ECO:0007669"/>
    <property type="project" value="InterPro"/>
</dbReference>
<dbReference type="EMBL" id="MTKT01003950">
    <property type="protein sequence ID" value="OWM73526.1"/>
    <property type="molecule type" value="Genomic_DNA"/>
</dbReference>
<keyword evidence="15" id="KW-1185">Reference proteome</keyword>
<dbReference type="PANTHER" id="PTHR31241">
    <property type="entry name" value="DEHYDRATION-RESPONSIVE ELEMENT-BINDING PROTEIN 2C"/>
    <property type="match status" value="1"/>
</dbReference>
<evidence type="ECO:0000313" key="12">
    <source>
        <dbReference type="EMBL" id="OWM73526.1"/>
    </source>
</evidence>
<dbReference type="GO" id="GO:0005634">
    <property type="term" value="C:nucleus"/>
    <property type="evidence" value="ECO:0007669"/>
    <property type="project" value="UniProtKB-SubCell"/>
</dbReference>
<feature type="compositionally biased region" description="Pro residues" evidence="10">
    <location>
        <begin position="181"/>
        <end position="191"/>
    </location>
</feature>
<dbReference type="AlphaFoldDB" id="A0A218WLM0"/>
<evidence type="ECO:0000256" key="6">
    <source>
        <dbReference type="ARBA" id="ARBA00023163"/>
    </source>
</evidence>
<keyword evidence="9" id="KW-0175">Coiled coil</keyword>
<keyword evidence="2" id="KW-0805">Transcription regulation</keyword>
<feature type="coiled-coil region" evidence="9">
    <location>
        <begin position="447"/>
        <end position="495"/>
    </location>
</feature>
<keyword evidence="3" id="KW-0346">Stress response</keyword>
<feature type="compositionally biased region" description="Low complexity" evidence="10">
    <location>
        <begin position="148"/>
        <end position="180"/>
    </location>
</feature>
<evidence type="ECO:0000259" key="11">
    <source>
        <dbReference type="PROSITE" id="PS51032"/>
    </source>
</evidence>
<keyword evidence="6" id="KW-0804">Transcription</keyword>
<dbReference type="SMART" id="SM00380">
    <property type="entry name" value="AP2"/>
    <property type="match status" value="1"/>
</dbReference>
<evidence type="ECO:0000256" key="5">
    <source>
        <dbReference type="ARBA" id="ARBA00023159"/>
    </source>
</evidence>
<dbReference type="GO" id="GO:0045893">
    <property type="term" value="P:positive regulation of DNA-templated transcription"/>
    <property type="evidence" value="ECO:0007669"/>
    <property type="project" value="TreeGrafter"/>
</dbReference>
<dbReference type="Gene3D" id="3.30.730.10">
    <property type="entry name" value="AP2/ERF domain"/>
    <property type="match status" value="1"/>
</dbReference>
<evidence type="ECO:0000256" key="3">
    <source>
        <dbReference type="ARBA" id="ARBA00023016"/>
    </source>
</evidence>
<dbReference type="PANTHER" id="PTHR31241:SF62">
    <property type="entry name" value="DEHYDRATION-RESPONSIVE ELEMENT-BINDING PROTEIN 2D"/>
    <property type="match status" value="1"/>
</dbReference>
<reference evidence="12" key="2">
    <citation type="submission" date="2017-06" db="EMBL/GenBank/DDBJ databases">
        <title>The pomegranate genome and the genomics of punicalagin biosynthesis.</title>
        <authorList>
            <person name="Xu C."/>
        </authorList>
    </citation>
    <scope>NUCLEOTIDE SEQUENCE [LARGE SCALE GENOMIC DNA]</scope>
    <source>
        <tissue evidence="12">Fresh leaf</tissue>
    </source>
</reference>
<dbReference type="Proteomes" id="UP000233551">
    <property type="component" value="Unassembled WGS sequence"/>
</dbReference>
<proteinExistence type="inferred from homology"/>
<evidence type="ECO:0000256" key="8">
    <source>
        <dbReference type="ARBA" id="ARBA00024343"/>
    </source>
</evidence>
<dbReference type="Proteomes" id="UP000197138">
    <property type="component" value="Unassembled WGS sequence"/>
</dbReference>
<dbReference type="FunFam" id="3.30.730.10:FF:000001">
    <property type="entry name" value="Ethylene-responsive transcription factor 2"/>
    <property type="match status" value="1"/>
</dbReference>
<evidence type="ECO:0000256" key="10">
    <source>
        <dbReference type="SAM" id="MobiDB-lite"/>
    </source>
</evidence>
<organism evidence="12 14">
    <name type="scientific">Punica granatum</name>
    <name type="common">Pomegranate</name>
    <dbReference type="NCBI Taxonomy" id="22663"/>
    <lineage>
        <taxon>Eukaryota</taxon>
        <taxon>Viridiplantae</taxon>
        <taxon>Streptophyta</taxon>
        <taxon>Embryophyta</taxon>
        <taxon>Tracheophyta</taxon>
        <taxon>Spermatophyta</taxon>
        <taxon>Magnoliopsida</taxon>
        <taxon>eudicotyledons</taxon>
        <taxon>Gunneridae</taxon>
        <taxon>Pentapetalae</taxon>
        <taxon>rosids</taxon>
        <taxon>malvids</taxon>
        <taxon>Myrtales</taxon>
        <taxon>Lythraceae</taxon>
        <taxon>Punica</taxon>
    </lineage>
</organism>
<reference evidence="13 15" key="3">
    <citation type="submission" date="2017-11" db="EMBL/GenBank/DDBJ databases">
        <title>De-novo sequencing of pomegranate (Punica granatum L.) genome.</title>
        <authorList>
            <person name="Akparov Z."/>
            <person name="Amiraslanov A."/>
            <person name="Hajiyeva S."/>
            <person name="Abbasov M."/>
            <person name="Kaur K."/>
            <person name="Hamwieh A."/>
            <person name="Solovyev V."/>
            <person name="Salamov A."/>
            <person name="Braich B."/>
            <person name="Kosarev P."/>
            <person name="Mahmoud A."/>
            <person name="Hajiyev E."/>
            <person name="Babayeva S."/>
            <person name="Izzatullayeva V."/>
            <person name="Mammadov A."/>
            <person name="Mammadov A."/>
            <person name="Sharifova S."/>
            <person name="Ojaghi J."/>
            <person name="Eynullazada K."/>
            <person name="Bayramov B."/>
            <person name="Abdulazimova A."/>
            <person name="Shahmuradov I."/>
        </authorList>
    </citation>
    <scope>NUCLEOTIDE SEQUENCE [LARGE SCALE GENOMIC DNA]</scope>
    <source>
        <strain evidence="13">AG2017</strain>
        <strain evidence="15">cv. AG2017</strain>
        <tissue evidence="13">Leaf</tissue>
    </source>
</reference>
<keyword evidence="4" id="KW-0238">DNA-binding</keyword>
<feature type="region of interest" description="Disordered" evidence="10">
    <location>
        <begin position="148"/>
        <end position="205"/>
    </location>
</feature>
<name>A0A218WLM0_PUNGR</name>
<dbReference type="GeneID" id="116201439"/>
<dbReference type="CDD" id="cd00018">
    <property type="entry name" value="AP2"/>
    <property type="match status" value="1"/>
</dbReference>
<evidence type="ECO:0000256" key="7">
    <source>
        <dbReference type="ARBA" id="ARBA00023242"/>
    </source>
</evidence>
<dbReference type="GO" id="GO:0000976">
    <property type="term" value="F:transcription cis-regulatory region binding"/>
    <property type="evidence" value="ECO:0007669"/>
    <property type="project" value="TreeGrafter"/>
</dbReference>
<dbReference type="SUPFAM" id="SSF54171">
    <property type="entry name" value="DNA-binding domain"/>
    <property type="match status" value="1"/>
</dbReference>
<evidence type="ECO:0000256" key="4">
    <source>
        <dbReference type="ARBA" id="ARBA00023125"/>
    </source>
</evidence>
<evidence type="ECO:0000313" key="14">
    <source>
        <dbReference type="Proteomes" id="UP000197138"/>
    </source>
</evidence>
<dbReference type="InterPro" id="IPR036955">
    <property type="entry name" value="AP2/ERF_dom_sf"/>
</dbReference>
<feature type="domain" description="AP2/ERF" evidence="11">
    <location>
        <begin position="86"/>
        <end position="143"/>
    </location>
</feature>
<evidence type="ECO:0000256" key="9">
    <source>
        <dbReference type="SAM" id="Coils"/>
    </source>
</evidence>
<dbReference type="OrthoDB" id="1693898at2759"/>
<dbReference type="PRINTS" id="PR00367">
    <property type="entry name" value="ETHRSPELEMNT"/>
</dbReference>
<dbReference type="InterPro" id="IPR001471">
    <property type="entry name" value="AP2/ERF_dom"/>
</dbReference>
<dbReference type="EMBL" id="PGOL01000103">
    <property type="protein sequence ID" value="PKI77178.1"/>
    <property type="molecule type" value="Genomic_DNA"/>
</dbReference>
<evidence type="ECO:0000256" key="2">
    <source>
        <dbReference type="ARBA" id="ARBA00023015"/>
    </source>
</evidence>
<evidence type="ECO:0000256" key="1">
    <source>
        <dbReference type="ARBA" id="ARBA00004123"/>
    </source>
</evidence>
<dbReference type="STRING" id="22663.A0A218WLM0"/>
<evidence type="ECO:0000313" key="15">
    <source>
        <dbReference type="Proteomes" id="UP000233551"/>
    </source>
</evidence>
<keyword evidence="7" id="KW-0539">Nucleus</keyword>
<dbReference type="Pfam" id="PF00847">
    <property type="entry name" value="AP2"/>
    <property type="match status" value="1"/>
</dbReference>
<accession>A0A218WLM0</accession>
<sequence>MESPSASASAPALDQISKSAAEILAQWKQYEKVTTCILGSGTAAATAADLSPKTAAARVPTRRVHAKGSKKGCMKGKGGPDNLRCSFRGVRQRTWGKWVAEIREPSRGSRLWLGTFPTALEAALAYDNAASAMYGPFARLNFPTNGNDGNDAVNGGPGGASNNTSKDSSKDSSSSSVAAPSAPPPPSPPPEAANKDALNLDGPFPVNSQLGGISLDLGIAERPRKHSKTSGSSLSRGVSWPLDGSESLKIEVTVQNGIKAGKDHDKEEPAEKILFDLSKSIISIKEVSDKIAADKAEGSAESSAASETTFDSSKSVDMIAASSKITLSESKDLTKWLSNMRKLIHGKSAEVSAETELANLVKSNDEEIQKARTVLKSLKSMDFKSVSELEFSRSLERALSTLLSEKSPAPNRCSSLYKIWEQISFLCSYFKQAQSDLMEVTKMYTLKDSLQAELDAKTLRFESLQKRETDCDREIKSLEVKISKLQAQLREVKEMKADNSFEMKKLYKETEEKGAVFSQYLQEEPKWRLKKRKAEGDIERVENDWEDLKKDLPFF</sequence>
<dbReference type="PROSITE" id="PS51032">
    <property type="entry name" value="AP2_ERF"/>
    <property type="match status" value="1"/>
</dbReference>
<protein>
    <recommendedName>
        <fullName evidence="11">AP2/ERF domain-containing protein</fullName>
    </recommendedName>
</protein>